<dbReference type="GeneID" id="40079022"/>
<protein>
    <submittedName>
        <fullName evidence="1">Uncharacterized protein</fullName>
    </submittedName>
</protein>
<proteinExistence type="predicted"/>
<evidence type="ECO:0000313" key="1">
    <source>
        <dbReference type="EMBL" id="ALY08751.1"/>
    </source>
</evidence>
<reference evidence="1 2" key="1">
    <citation type="submission" date="2015-11" db="EMBL/GenBank/DDBJ databases">
        <authorList>
            <person name="Aziz R.M."/>
            <person name="Carl E.L."/>
            <person name="Farooq M.A."/>
            <person name="Gal B."/>
            <person name="Garcia Martinez K."/>
            <person name="Mathew K.J."/>
            <person name="Obando D.J."/>
            <person name="Robinson K.M."/>
            <person name="Robinson M.D."/>
            <person name="Sanders L.M."/>
            <person name="Silva M.P."/>
            <person name="Tasnim L."/>
            <person name="Vo M."/>
            <person name="Vo Q.D."/>
            <person name="Simon S.E."/>
            <person name="Hughes L.E."/>
            <person name="Benjamin R.C."/>
            <person name="Bradley K.W."/>
            <person name="Asai D.J."/>
            <person name="Bowman C.A."/>
            <person name="Russell D.A."/>
            <person name="Pope W.H."/>
            <person name="Jacobs-Sera D."/>
            <person name="Hendrix R.W."/>
            <person name="Hatfull G.F."/>
        </authorList>
    </citation>
    <scope>NUCLEOTIDE SEQUENCE [LARGE SCALE GENOMIC DNA]</scope>
</reference>
<accession>A0A0U4IKL8</accession>
<dbReference type="EMBL" id="KU160642">
    <property type="protein sequence ID" value="ALY08751.1"/>
    <property type="molecule type" value="Genomic_DNA"/>
</dbReference>
<name>A0A0U4IKL8_9CAUD</name>
<dbReference type="KEGG" id="vg:40079022"/>
<keyword evidence="2" id="KW-1185">Reference proteome</keyword>
<evidence type="ECO:0000313" key="2">
    <source>
        <dbReference type="Proteomes" id="UP000222527"/>
    </source>
</evidence>
<organism evidence="1 2">
    <name type="scientific">Arthrobacter phage Circum</name>
    <dbReference type="NCBI Taxonomy" id="1772295"/>
    <lineage>
        <taxon>Viruses</taxon>
        <taxon>Duplodnaviria</taxon>
        <taxon>Heunggongvirae</taxon>
        <taxon>Uroviricota</taxon>
        <taxon>Caudoviricetes</taxon>
        <taxon>Mudcatvirus</taxon>
        <taxon>Mudcatvirus circum</taxon>
    </lineage>
</organism>
<dbReference type="Proteomes" id="UP000222527">
    <property type="component" value="Segment"/>
</dbReference>
<dbReference type="OrthoDB" id="39634at10239"/>
<gene>
    <name evidence="1" type="primary">67</name>
    <name evidence="1" type="ORF">CIRCUM_67</name>
</gene>
<dbReference type="RefSeq" id="YP_009603156.1">
    <property type="nucleotide sequence ID" value="NC_041948.1"/>
</dbReference>
<sequence length="42" mass="4985">MLLHKIKFLIYRLGARPKRKSVFYSASLATHYALRAITHRKK</sequence>